<reference evidence="6 7" key="1">
    <citation type="submission" date="2019-02" db="EMBL/GenBank/DDBJ databases">
        <title>Genomic Encyclopedia of Type Strains, Phase IV (KMG-IV): sequencing the most valuable type-strain genomes for metagenomic binning, comparative biology and taxonomic classification.</title>
        <authorList>
            <person name="Goeker M."/>
        </authorList>
    </citation>
    <scope>NUCLEOTIDE SEQUENCE [LARGE SCALE GENOMIC DNA]</scope>
    <source>
        <strain evidence="6 7">DSM 17196</strain>
    </source>
</reference>
<sequence length="371" mass="40868">MSNHDRYIPFLDLKEINKTYEAQLAAVLANVAQSGTYINGPRVAHFESAFASYCGVTHCVGVGNGHDALLLILKGYIALGRLRKGDKVIVAANTFIATILAVLNADLIPVFVEPEEKTFNLNAAAIASKLTTEVRAILVTHLYGQLAPMEEIRELAETHDVLVIADAAQAHGAMKHAKKAGNLSNAAAFSFYPTKNLGCLGDGGAVTTNDTKLASIVRQLGNYGSVTKYNTELLGVNSRLDEIQAAILIEKLKYLDEENERRRTIAKRYLYEITNPKLQLPYWDGSANHVFHLFVVRTANRAALLKHLDSNGIGHGLHYPKPPHQQKGLEAYKDLELPLTERMHNEVVSIPLHPCLEDTEVDRIITILNSF</sequence>
<accession>A0A4Q7NX13</accession>
<evidence type="ECO:0000313" key="7">
    <source>
        <dbReference type="Proteomes" id="UP000292262"/>
    </source>
</evidence>
<evidence type="ECO:0000256" key="4">
    <source>
        <dbReference type="PIRSR" id="PIRSR000390-2"/>
    </source>
</evidence>
<dbReference type="PANTHER" id="PTHR30244">
    <property type="entry name" value="TRANSAMINASE"/>
    <property type="match status" value="1"/>
</dbReference>
<dbReference type="InterPro" id="IPR015422">
    <property type="entry name" value="PyrdxlP-dep_Trfase_small"/>
</dbReference>
<dbReference type="CDD" id="cd00616">
    <property type="entry name" value="AHBA_syn"/>
    <property type="match status" value="1"/>
</dbReference>
<dbReference type="InterPro" id="IPR000653">
    <property type="entry name" value="DegT/StrS_aminotransferase"/>
</dbReference>
<feature type="modified residue" description="N6-(pyridoxal phosphate)lysine" evidence="4">
    <location>
        <position position="195"/>
    </location>
</feature>
<dbReference type="GO" id="GO:0030170">
    <property type="term" value="F:pyridoxal phosphate binding"/>
    <property type="evidence" value="ECO:0007669"/>
    <property type="project" value="TreeGrafter"/>
</dbReference>
<evidence type="ECO:0000256" key="2">
    <source>
        <dbReference type="ARBA" id="ARBA00037999"/>
    </source>
</evidence>
<dbReference type="RefSeq" id="WP_130287524.1">
    <property type="nucleotide sequence ID" value="NZ_SGXE01000005.1"/>
</dbReference>
<dbReference type="InterPro" id="IPR015424">
    <property type="entry name" value="PyrdxlP-dep_Trfase"/>
</dbReference>
<dbReference type="GO" id="GO:0008483">
    <property type="term" value="F:transaminase activity"/>
    <property type="evidence" value="ECO:0007669"/>
    <property type="project" value="TreeGrafter"/>
</dbReference>
<evidence type="ECO:0000313" key="6">
    <source>
        <dbReference type="EMBL" id="RZS91891.1"/>
    </source>
</evidence>
<dbReference type="Gene3D" id="3.40.640.10">
    <property type="entry name" value="Type I PLP-dependent aspartate aminotransferase-like (Major domain)"/>
    <property type="match status" value="1"/>
</dbReference>
<name>A0A4Q7NX13_9FLAO</name>
<comment type="caution">
    <text evidence="6">The sequence shown here is derived from an EMBL/GenBank/DDBJ whole genome shotgun (WGS) entry which is preliminary data.</text>
</comment>
<dbReference type="PANTHER" id="PTHR30244:SF36">
    <property type="entry name" value="3-OXO-GLUCOSE-6-PHOSPHATE:GLUTAMATE AMINOTRANSFERASE"/>
    <property type="match status" value="1"/>
</dbReference>
<evidence type="ECO:0000256" key="5">
    <source>
        <dbReference type="RuleBase" id="RU004508"/>
    </source>
</evidence>
<keyword evidence="7" id="KW-1185">Reference proteome</keyword>
<dbReference type="OrthoDB" id="9804264at2"/>
<protein>
    <submittedName>
        <fullName evidence="6">dTDP-4-amino-4,6-dideoxygalactose transaminase</fullName>
    </submittedName>
</protein>
<dbReference type="SUPFAM" id="SSF53383">
    <property type="entry name" value="PLP-dependent transferases"/>
    <property type="match status" value="1"/>
</dbReference>
<keyword evidence="1 4" id="KW-0663">Pyridoxal phosphate</keyword>
<dbReference type="Proteomes" id="UP000292262">
    <property type="component" value="Unassembled WGS sequence"/>
</dbReference>
<evidence type="ECO:0000256" key="1">
    <source>
        <dbReference type="ARBA" id="ARBA00022898"/>
    </source>
</evidence>
<dbReference type="InterPro" id="IPR015421">
    <property type="entry name" value="PyrdxlP-dep_Trfase_major"/>
</dbReference>
<dbReference type="GO" id="GO:0000271">
    <property type="term" value="P:polysaccharide biosynthetic process"/>
    <property type="evidence" value="ECO:0007669"/>
    <property type="project" value="TreeGrafter"/>
</dbReference>
<dbReference type="Pfam" id="PF01041">
    <property type="entry name" value="DegT_DnrJ_EryC1"/>
    <property type="match status" value="1"/>
</dbReference>
<dbReference type="Gene3D" id="3.90.1150.10">
    <property type="entry name" value="Aspartate Aminotransferase, domain 1"/>
    <property type="match status" value="1"/>
</dbReference>
<dbReference type="PIRSF" id="PIRSF000390">
    <property type="entry name" value="PLP_StrS"/>
    <property type="match status" value="1"/>
</dbReference>
<dbReference type="AlphaFoldDB" id="A0A4Q7NX13"/>
<feature type="active site" description="Proton acceptor" evidence="3">
    <location>
        <position position="195"/>
    </location>
</feature>
<proteinExistence type="inferred from homology"/>
<gene>
    <name evidence="6" type="ORF">EV197_2994</name>
</gene>
<dbReference type="EMBL" id="SGXE01000005">
    <property type="protein sequence ID" value="RZS91891.1"/>
    <property type="molecule type" value="Genomic_DNA"/>
</dbReference>
<comment type="similarity">
    <text evidence="2 5">Belongs to the DegT/DnrJ/EryC1 family.</text>
</comment>
<organism evidence="6 7">
    <name type="scientific">Aquimarina brevivitae</name>
    <dbReference type="NCBI Taxonomy" id="323412"/>
    <lineage>
        <taxon>Bacteria</taxon>
        <taxon>Pseudomonadati</taxon>
        <taxon>Bacteroidota</taxon>
        <taxon>Flavobacteriia</taxon>
        <taxon>Flavobacteriales</taxon>
        <taxon>Flavobacteriaceae</taxon>
        <taxon>Aquimarina</taxon>
    </lineage>
</organism>
<evidence type="ECO:0000256" key="3">
    <source>
        <dbReference type="PIRSR" id="PIRSR000390-1"/>
    </source>
</evidence>